<evidence type="ECO:0000256" key="1">
    <source>
        <dbReference type="SAM" id="MobiDB-lite"/>
    </source>
</evidence>
<dbReference type="RefSeq" id="WP_240568403.1">
    <property type="nucleotide sequence ID" value="NZ_JAKVPY010000012.1"/>
</dbReference>
<protein>
    <recommendedName>
        <fullName evidence="5">DUF3482 domain-containing protein</fullName>
    </recommendedName>
</protein>
<name>A0ABS9RV57_9GAMM</name>
<organism evidence="3 4">
    <name type="scientific">Halomonas flagellata</name>
    <dbReference type="NCBI Taxonomy" id="2920385"/>
    <lineage>
        <taxon>Bacteria</taxon>
        <taxon>Pseudomonadati</taxon>
        <taxon>Pseudomonadota</taxon>
        <taxon>Gammaproteobacteria</taxon>
        <taxon>Oceanospirillales</taxon>
        <taxon>Halomonadaceae</taxon>
        <taxon>Halomonas</taxon>
    </lineage>
</organism>
<evidence type="ECO:0008006" key="5">
    <source>
        <dbReference type="Google" id="ProtNLM"/>
    </source>
</evidence>
<feature type="region of interest" description="Disordered" evidence="1">
    <location>
        <begin position="358"/>
        <end position="382"/>
    </location>
</feature>
<reference evidence="3 4" key="1">
    <citation type="submission" date="2022-02" db="EMBL/GenBank/DDBJ databases">
        <title>Halomonas fukangensis sp. nov., a halophilic bacterium isolated from a bulk soil of Kalidium foliatum at Fukang.</title>
        <authorList>
            <person name="Huang Y."/>
        </authorList>
    </citation>
    <scope>NUCLEOTIDE SEQUENCE [LARGE SCALE GENOMIC DNA]</scope>
    <source>
        <strain evidence="3 4">EGI 63088</strain>
    </source>
</reference>
<keyword evidence="2" id="KW-0472">Membrane</keyword>
<comment type="caution">
    <text evidence="3">The sequence shown here is derived from an EMBL/GenBank/DDBJ whole genome shotgun (WGS) entry which is preliminary data.</text>
</comment>
<accession>A0ABS9RV57</accession>
<gene>
    <name evidence="3" type="ORF">MKP05_11465</name>
</gene>
<evidence type="ECO:0000313" key="3">
    <source>
        <dbReference type="EMBL" id="MCH4563748.1"/>
    </source>
</evidence>
<feature type="compositionally biased region" description="Basic and acidic residues" evidence="1">
    <location>
        <begin position="372"/>
        <end position="382"/>
    </location>
</feature>
<dbReference type="Proteomes" id="UP001202117">
    <property type="component" value="Unassembled WGS sequence"/>
</dbReference>
<evidence type="ECO:0000313" key="4">
    <source>
        <dbReference type="Proteomes" id="UP001202117"/>
    </source>
</evidence>
<keyword evidence="2" id="KW-1133">Transmembrane helix</keyword>
<keyword evidence="4" id="KW-1185">Reference proteome</keyword>
<dbReference type="EMBL" id="JAKVPY010000012">
    <property type="protein sequence ID" value="MCH4563748.1"/>
    <property type="molecule type" value="Genomic_DNA"/>
</dbReference>
<feature type="transmembrane region" description="Helical" evidence="2">
    <location>
        <begin position="20"/>
        <end position="37"/>
    </location>
</feature>
<keyword evidence="2" id="KW-0812">Transmembrane</keyword>
<sequence length="382" mass="40855">MNPTRYTPVTARPSPSGWRRWAASLLAVVALMLLLDLGHRLLQDRADAPLFRVVVNGESLLLDAETHAEFGRDLDRLAARLQQDVAAGMRPWVDKRLEAAFAPLEAAVPGYLDWYYSLSGSYLRLGMAVAGEQDGWLDTQRHERLVAASGVEQALAELEADYPQRLARVQEGLMQGVAQRLYREYAPRQVAPAEEGEGPVHALDLDLVLRQAFDDSLDASRWGTATLGGAGIGLVAGRALAQRLGSGAALQGSRMAVRSLLARLGANTARSLASGGAAAAATAPSGPGAMLIGTATAAVSLAGFVGSEYALLKLQEAHYRPGMEAELHEEIDRAREELARSLEGVAAGSAMTLASRMEHHAGQAEQGTQTPEEYRIFGRRGD</sequence>
<evidence type="ECO:0000256" key="2">
    <source>
        <dbReference type="SAM" id="Phobius"/>
    </source>
</evidence>
<proteinExistence type="predicted"/>